<dbReference type="SMART" id="SM00409">
    <property type="entry name" value="IG"/>
    <property type="match status" value="1"/>
</dbReference>
<proteinExistence type="predicted"/>
<dbReference type="EMBL" id="VWYN01003459">
    <property type="protein sequence ID" value="NXR45321.1"/>
    <property type="molecule type" value="Genomic_DNA"/>
</dbReference>
<dbReference type="Proteomes" id="UP000527178">
    <property type="component" value="Unassembled WGS sequence"/>
</dbReference>
<dbReference type="GO" id="GO:0007166">
    <property type="term" value="P:cell surface receptor signaling pathway"/>
    <property type="evidence" value="ECO:0007669"/>
    <property type="project" value="TreeGrafter"/>
</dbReference>
<feature type="domain" description="Ig-like" evidence="3">
    <location>
        <begin position="8"/>
        <end position="74"/>
    </location>
</feature>
<feature type="non-terminal residue" evidence="4">
    <location>
        <position position="1"/>
    </location>
</feature>
<evidence type="ECO:0000259" key="3">
    <source>
        <dbReference type="PROSITE" id="PS50835"/>
    </source>
</evidence>
<accession>A0A7L2LC19</accession>
<organism evidence="4 5">
    <name type="scientific">Hippolais icterina</name>
    <name type="common">icterine warbler</name>
    <dbReference type="NCBI Taxonomy" id="68497"/>
    <lineage>
        <taxon>Eukaryota</taxon>
        <taxon>Metazoa</taxon>
        <taxon>Chordata</taxon>
        <taxon>Craniata</taxon>
        <taxon>Vertebrata</taxon>
        <taxon>Euteleostomi</taxon>
        <taxon>Archelosauria</taxon>
        <taxon>Archosauria</taxon>
        <taxon>Dinosauria</taxon>
        <taxon>Saurischia</taxon>
        <taxon>Theropoda</taxon>
        <taxon>Coelurosauria</taxon>
        <taxon>Aves</taxon>
        <taxon>Neognathae</taxon>
        <taxon>Neoaves</taxon>
        <taxon>Telluraves</taxon>
        <taxon>Australaves</taxon>
        <taxon>Passeriformes</taxon>
        <taxon>Sylvioidea</taxon>
        <taxon>Sylviidae</taxon>
        <taxon>Acrocephalinae</taxon>
        <taxon>Hippolais</taxon>
    </lineage>
</organism>
<dbReference type="Pfam" id="PF13895">
    <property type="entry name" value="Ig_2"/>
    <property type="match status" value="1"/>
</dbReference>
<dbReference type="PANTHER" id="PTHR11481">
    <property type="entry name" value="IMMUNOGLOBULIN FC RECEPTOR"/>
    <property type="match status" value="1"/>
</dbReference>
<keyword evidence="1" id="KW-0732">Signal</keyword>
<name>A0A7L2LC19_9SYLV</name>
<protein>
    <submittedName>
        <fullName evidence="4">FCGR2 protein</fullName>
    </submittedName>
</protein>
<comment type="caution">
    <text evidence="4">The sequence shown here is derived from an EMBL/GenBank/DDBJ whole genome shotgun (WGS) entry which is preliminary data.</text>
</comment>
<evidence type="ECO:0000313" key="4">
    <source>
        <dbReference type="EMBL" id="NXR45321.1"/>
    </source>
</evidence>
<dbReference type="AlphaFoldDB" id="A0A7L2LC19"/>
<dbReference type="InterPro" id="IPR013783">
    <property type="entry name" value="Ig-like_fold"/>
</dbReference>
<dbReference type="GO" id="GO:0006955">
    <property type="term" value="P:immune response"/>
    <property type="evidence" value="ECO:0007669"/>
    <property type="project" value="TreeGrafter"/>
</dbReference>
<dbReference type="InterPro" id="IPR050488">
    <property type="entry name" value="Ig_Fc_receptor"/>
</dbReference>
<dbReference type="SMART" id="SM00408">
    <property type="entry name" value="IGc2"/>
    <property type="match status" value="1"/>
</dbReference>
<dbReference type="InterPro" id="IPR003599">
    <property type="entry name" value="Ig_sub"/>
</dbReference>
<sequence length="103" mass="11472">GPPCSTDPLVLQVPVQPLLEGDTVTLRCRRWRDTAVSEVQFYHGEKEVRMSLRGTNLSLSPLQLHHSGRYRCRVWAKSGVSRGWQGSAPVTVTVHGENAHSCH</sequence>
<gene>
    <name evidence="4" type="primary">Fcgr2_0</name>
    <name evidence="4" type="ORF">HIPICT_R15249</name>
</gene>
<dbReference type="PANTHER" id="PTHR11481:SF64">
    <property type="entry name" value="FC RECEPTOR-LIKE PROTEIN 4"/>
    <property type="match status" value="1"/>
</dbReference>
<evidence type="ECO:0000313" key="5">
    <source>
        <dbReference type="Proteomes" id="UP000527178"/>
    </source>
</evidence>
<evidence type="ECO:0000256" key="1">
    <source>
        <dbReference type="ARBA" id="ARBA00022729"/>
    </source>
</evidence>
<dbReference type="Gene3D" id="2.60.40.10">
    <property type="entry name" value="Immunoglobulins"/>
    <property type="match status" value="1"/>
</dbReference>
<dbReference type="InterPro" id="IPR007110">
    <property type="entry name" value="Ig-like_dom"/>
</dbReference>
<dbReference type="InterPro" id="IPR036179">
    <property type="entry name" value="Ig-like_dom_sf"/>
</dbReference>
<reference evidence="4 5" key="1">
    <citation type="submission" date="2019-09" db="EMBL/GenBank/DDBJ databases">
        <title>Bird 10,000 Genomes (B10K) Project - Family phase.</title>
        <authorList>
            <person name="Zhang G."/>
        </authorList>
    </citation>
    <scope>NUCLEOTIDE SEQUENCE [LARGE SCALE GENOMIC DNA]</scope>
    <source>
        <strain evidence="4">B10K-DU-002-18</strain>
        <tissue evidence="4">Muscle</tissue>
    </source>
</reference>
<dbReference type="PROSITE" id="PS50835">
    <property type="entry name" value="IG_LIKE"/>
    <property type="match status" value="1"/>
</dbReference>
<keyword evidence="5" id="KW-1185">Reference proteome</keyword>
<evidence type="ECO:0000256" key="2">
    <source>
        <dbReference type="ARBA" id="ARBA00023157"/>
    </source>
</evidence>
<feature type="non-terminal residue" evidence="4">
    <location>
        <position position="103"/>
    </location>
</feature>
<dbReference type="GO" id="GO:0004888">
    <property type="term" value="F:transmembrane signaling receptor activity"/>
    <property type="evidence" value="ECO:0007669"/>
    <property type="project" value="TreeGrafter"/>
</dbReference>
<dbReference type="SUPFAM" id="SSF48726">
    <property type="entry name" value="Immunoglobulin"/>
    <property type="match status" value="1"/>
</dbReference>
<keyword evidence="2" id="KW-1015">Disulfide bond</keyword>
<dbReference type="InterPro" id="IPR003598">
    <property type="entry name" value="Ig_sub2"/>
</dbReference>
<dbReference type="GO" id="GO:0009897">
    <property type="term" value="C:external side of plasma membrane"/>
    <property type="evidence" value="ECO:0007669"/>
    <property type="project" value="TreeGrafter"/>
</dbReference>